<dbReference type="Proteomes" id="UP000077684">
    <property type="component" value="Unassembled WGS sequence"/>
</dbReference>
<feature type="compositionally biased region" description="Low complexity" evidence="1">
    <location>
        <begin position="140"/>
        <end position="192"/>
    </location>
</feature>
<dbReference type="EMBL" id="LWDE02003206">
    <property type="protein sequence ID" value="KAE8235962.1"/>
    <property type="molecule type" value="Genomic_DNA"/>
</dbReference>
<feature type="region of interest" description="Disordered" evidence="1">
    <location>
        <begin position="68"/>
        <end position="192"/>
    </location>
</feature>
<gene>
    <name evidence="2" type="ORF">A4X06_0g9704</name>
</gene>
<evidence type="ECO:0000313" key="2">
    <source>
        <dbReference type="EMBL" id="KAE8235962.1"/>
    </source>
</evidence>
<comment type="caution">
    <text evidence="2">The sequence shown here is derived from an EMBL/GenBank/DDBJ whole genome shotgun (WGS) entry which is preliminary data.</text>
</comment>
<evidence type="ECO:0000256" key="1">
    <source>
        <dbReference type="SAM" id="MobiDB-lite"/>
    </source>
</evidence>
<dbReference type="AlphaFoldDB" id="A0A8X7SS14"/>
<feature type="non-terminal residue" evidence="2">
    <location>
        <position position="1"/>
    </location>
</feature>
<feature type="compositionally biased region" description="Low complexity" evidence="1">
    <location>
        <begin position="120"/>
        <end position="132"/>
    </location>
</feature>
<feature type="compositionally biased region" description="Low complexity" evidence="1">
    <location>
        <begin position="31"/>
        <end position="42"/>
    </location>
</feature>
<evidence type="ECO:0000313" key="3">
    <source>
        <dbReference type="Proteomes" id="UP000077684"/>
    </source>
</evidence>
<sequence length="192" mass="19642">MEHQHWLRDKTVRARSKKLPTQRTKNPFNTPAPLATLCPLPTQRTKSRMSAAQLPFNTRAPMATLCQRAGTAGTAEDEDQDVDGSAPLQHAGTETALPSSPATVFSPATTRDDTPEPFITSSTPALLSLGLPPTSPPPATHSATSTPTPAALSSVPAASSASDLGPVSSGTRSSTSAPVSSGSSSSTSAPVS</sequence>
<protein>
    <submittedName>
        <fullName evidence="2">Uncharacterized protein</fullName>
    </submittedName>
</protein>
<feature type="region of interest" description="Disordered" evidence="1">
    <location>
        <begin position="1"/>
        <end position="49"/>
    </location>
</feature>
<reference evidence="2" key="2">
    <citation type="journal article" date="2019" name="IMA Fungus">
        <title>Genome sequencing and comparison of five Tilletia species to identify candidate genes for the detection of regulated species infecting wheat.</title>
        <authorList>
            <person name="Nguyen H.D.T."/>
            <person name="Sultana T."/>
            <person name="Kesanakurti P."/>
            <person name="Hambleton S."/>
        </authorList>
    </citation>
    <scope>NUCLEOTIDE SEQUENCE</scope>
    <source>
        <strain evidence="2">DAOMC 236426</strain>
    </source>
</reference>
<keyword evidence="3" id="KW-1185">Reference proteome</keyword>
<feature type="compositionally biased region" description="Basic and acidic residues" evidence="1">
    <location>
        <begin position="1"/>
        <end position="12"/>
    </location>
</feature>
<proteinExistence type="predicted"/>
<accession>A0A8X7SS14</accession>
<name>A0A8X7SS14_9BASI</name>
<organism evidence="2 3">
    <name type="scientific">Tilletia controversa</name>
    <name type="common">dwarf bunt fungus</name>
    <dbReference type="NCBI Taxonomy" id="13291"/>
    <lineage>
        <taxon>Eukaryota</taxon>
        <taxon>Fungi</taxon>
        <taxon>Dikarya</taxon>
        <taxon>Basidiomycota</taxon>
        <taxon>Ustilaginomycotina</taxon>
        <taxon>Exobasidiomycetes</taxon>
        <taxon>Tilletiales</taxon>
        <taxon>Tilletiaceae</taxon>
        <taxon>Tilletia</taxon>
    </lineage>
</organism>
<feature type="compositionally biased region" description="Polar residues" evidence="1">
    <location>
        <begin position="96"/>
        <end position="109"/>
    </location>
</feature>
<reference evidence="2" key="1">
    <citation type="submission" date="2016-04" db="EMBL/GenBank/DDBJ databases">
        <authorList>
            <person name="Nguyen H.D."/>
            <person name="Samba Siva P."/>
            <person name="Cullis J."/>
            <person name="Levesque C.A."/>
            <person name="Hambleton S."/>
        </authorList>
    </citation>
    <scope>NUCLEOTIDE SEQUENCE</scope>
    <source>
        <strain evidence="2">DAOMC 236426</strain>
    </source>
</reference>